<comment type="caution">
    <text evidence="3">The sequence shown here is derived from an EMBL/GenBank/DDBJ whole genome shotgun (WGS) entry which is preliminary data.</text>
</comment>
<evidence type="ECO:0000313" key="4">
    <source>
        <dbReference type="Proteomes" id="UP001597463"/>
    </source>
</evidence>
<dbReference type="Proteomes" id="UP001597463">
    <property type="component" value="Unassembled WGS sequence"/>
</dbReference>
<dbReference type="InterPro" id="IPR011201">
    <property type="entry name" value="Zinc-ribbon_6_bact"/>
</dbReference>
<reference evidence="4" key="1">
    <citation type="journal article" date="2019" name="Int. J. Syst. Evol. Microbiol.">
        <title>The Global Catalogue of Microorganisms (GCM) 10K type strain sequencing project: providing services to taxonomists for standard genome sequencing and annotation.</title>
        <authorList>
            <consortium name="The Broad Institute Genomics Platform"/>
            <consortium name="The Broad Institute Genome Sequencing Center for Infectious Disease"/>
            <person name="Wu L."/>
            <person name="Ma J."/>
        </authorList>
    </citation>
    <scope>NUCLEOTIDE SEQUENCE [LARGE SCALE GENOMIC DNA]</scope>
    <source>
        <strain evidence="4">TISTR 1906</strain>
    </source>
</reference>
<dbReference type="Pfam" id="PF15887">
    <property type="entry name" value="Peptidase_Mx"/>
    <property type="match status" value="1"/>
</dbReference>
<keyword evidence="4" id="KW-1185">Reference proteome</keyword>
<accession>A0ABW5ULD7</accession>
<protein>
    <submittedName>
        <fullName evidence="3">Zinc-binding metallopeptidase</fullName>
    </submittedName>
</protein>
<evidence type="ECO:0000259" key="2">
    <source>
        <dbReference type="Pfam" id="PF10005"/>
    </source>
</evidence>
<evidence type="ECO:0000256" key="1">
    <source>
        <dbReference type="SAM" id="MobiDB-lite"/>
    </source>
</evidence>
<gene>
    <name evidence="3" type="ORF">ACFSW6_10160</name>
</gene>
<proteinExistence type="predicted"/>
<sequence length="373" mass="42227">MRVFNCDACGHLVFFESLQCVHCGAALAFLPDSLRMASVRPESAPEPSPPHGWHSAKPAPQGTSADSGQPLRYRLCAHRHDISLCNFAIAEDDNQDLCLSCRQTLWLPDASNPANQMRWAKIEAAKRLLFYTSAKLGLMRTDGKADPDQHPRFSLLADMPDAAPVLTGHAHGMITLNVVEADDEERVRRRLALHEPYRTLIGHLRHESGHFYWDRLIAGSHWLEPFRALFGDERQDYAQALKVHYGKDPLTLHWQEDYISAYATAHPWEDWAETWAHYLHMVDLLETAASYDTHIRLPDGMVQPVGMRDPFARPGPDFDTMLAQWVPLTLLLNSMTRSLGHVDAYPFTISPGARRKLRFVHDVVRERAGSMAL</sequence>
<dbReference type="PIRSF" id="PIRSF012641">
    <property type="entry name" value="UCP012641"/>
    <property type="match status" value="1"/>
</dbReference>
<dbReference type="InterPro" id="IPR031321">
    <property type="entry name" value="UCP012641"/>
</dbReference>
<organism evidence="3 4">
    <name type="scientific">Comamonas terrae</name>
    <dbReference type="NCBI Taxonomy" id="673548"/>
    <lineage>
        <taxon>Bacteria</taxon>
        <taxon>Pseudomonadati</taxon>
        <taxon>Pseudomonadota</taxon>
        <taxon>Betaproteobacteria</taxon>
        <taxon>Burkholderiales</taxon>
        <taxon>Comamonadaceae</taxon>
        <taxon>Comamonas</taxon>
    </lineage>
</organism>
<dbReference type="Pfam" id="PF10005">
    <property type="entry name" value="Zn_ribbon_DZR_6"/>
    <property type="match status" value="1"/>
</dbReference>
<evidence type="ECO:0000313" key="3">
    <source>
        <dbReference type="EMBL" id="MFD2754451.1"/>
    </source>
</evidence>
<dbReference type="RefSeq" id="WP_066477754.1">
    <property type="nucleotide sequence ID" value="NZ_BCNT01000007.1"/>
</dbReference>
<feature type="region of interest" description="Disordered" evidence="1">
    <location>
        <begin position="39"/>
        <end position="67"/>
    </location>
</feature>
<feature type="domain" description="Zinc-ribbon" evidence="2">
    <location>
        <begin position="3"/>
        <end position="111"/>
    </location>
</feature>
<dbReference type="EMBL" id="JBHUMV010000004">
    <property type="protein sequence ID" value="MFD2754451.1"/>
    <property type="molecule type" value="Genomic_DNA"/>
</dbReference>
<name>A0ABW5ULD7_9BURK</name>